<evidence type="ECO:0000313" key="1">
    <source>
        <dbReference type="EMBL" id="TCW01309.1"/>
    </source>
</evidence>
<dbReference type="AlphaFoldDB" id="A0A4R3Z513"/>
<protein>
    <submittedName>
        <fullName evidence="1">Uncharacterized protein</fullName>
    </submittedName>
</protein>
<dbReference type="Proteomes" id="UP000295515">
    <property type="component" value="Unassembled WGS sequence"/>
</dbReference>
<name>A0A4R3Z513_9FIRM</name>
<evidence type="ECO:0000313" key="2">
    <source>
        <dbReference type="Proteomes" id="UP000295515"/>
    </source>
</evidence>
<dbReference type="RefSeq" id="WP_066445675.1">
    <property type="nucleotide sequence ID" value="NZ_JANKBF010000006.1"/>
</dbReference>
<comment type="caution">
    <text evidence="1">The sequence shown here is derived from an EMBL/GenBank/DDBJ whole genome shotgun (WGS) entry which is preliminary data.</text>
</comment>
<proteinExistence type="predicted"/>
<gene>
    <name evidence="1" type="ORF">EDD60_104128</name>
</gene>
<keyword evidence="2" id="KW-1185">Reference proteome</keyword>
<accession>A0A4R3Z513</accession>
<sequence>MRLYKRYVDMIVMTNKEGKLKPLYMIWESREGKESFRIDKILDIRKASSQVGGCGLLYECMIDGKIRNLFYERNRWFIESYHP</sequence>
<organism evidence="1 2">
    <name type="scientific">Longibaculum muris</name>
    <dbReference type="NCBI Taxonomy" id="1796628"/>
    <lineage>
        <taxon>Bacteria</taxon>
        <taxon>Bacillati</taxon>
        <taxon>Bacillota</taxon>
        <taxon>Erysipelotrichia</taxon>
        <taxon>Erysipelotrichales</taxon>
        <taxon>Coprobacillaceae</taxon>
        <taxon>Longibaculum</taxon>
    </lineage>
</organism>
<dbReference type="EMBL" id="SMCQ01000004">
    <property type="protein sequence ID" value="TCW01309.1"/>
    <property type="molecule type" value="Genomic_DNA"/>
</dbReference>
<dbReference type="GeneID" id="98914820"/>
<reference evidence="1 2" key="1">
    <citation type="submission" date="2019-03" db="EMBL/GenBank/DDBJ databases">
        <title>Genomic Encyclopedia of Type Strains, Phase IV (KMG-IV): sequencing the most valuable type-strain genomes for metagenomic binning, comparative biology and taxonomic classification.</title>
        <authorList>
            <person name="Goeker M."/>
        </authorList>
    </citation>
    <scope>NUCLEOTIDE SEQUENCE [LARGE SCALE GENOMIC DNA]</scope>
    <source>
        <strain evidence="1 2">DSM 29487</strain>
    </source>
</reference>